<dbReference type="Proteomes" id="UP000186456">
    <property type="component" value="Unassembled WGS sequence"/>
</dbReference>
<dbReference type="RefSeq" id="WP_143017863.1">
    <property type="nucleotide sequence ID" value="NZ_FNJN01000003.1"/>
</dbReference>
<evidence type="ECO:0000313" key="1">
    <source>
        <dbReference type="EMBL" id="SDO96899.1"/>
    </source>
</evidence>
<protein>
    <submittedName>
        <fullName evidence="1">Uncharacterized protein</fullName>
    </submittedName>
</protein>
<evidence type="ECO:0000313" key="2">
    <source>
        <dbReference type="Proteomes" id="UP000186456"/>
    </source>
</evidence>
<dbReference type="AlphaFoldDB" id="A0A1H0NW76"/>
<organism evidence="1 2">
    <name type="scientific">Microbacterium testaceum (strain StLB037)</name>
    <dbReference type="NCBI Taxonomy" id="979556"/>
    <lineage>
        <taxon>Bacteria</taxon>
        <taxon>Bacillati</taxon>
        <taxon>Actinomycetota</taxon>
        <taxon>Actinomycetes</taxon>
        <taxon>Micrococcales</taxon>
        <taxon>Microbacteriaceae</taxon>
        <taxon>Microbacterium</taxon>
    </lineage>
</organism>
<name>A0A1H0NW76_MICTS</name>
<gene>
    <name evidence="1" type="ORF">SAMN04487788_1586</name>
</gene>
<proteinExistence type="predicted"/>
<reference evidence="1 2" key="1">
    <citation type="submission" date="2016-10" db="EMBL/GenBank/DDBJ databases">
        <authorList>
            <person name="de Groot N.N."/>
        </authorList>
    </citation>
    <scope>NUCLEOTIDE SEQUENCE [LARGE SCALE GENOMIC DNA]</scope>
    <source>
        <strain evidence="1 2">StLB037</strain>
    </source>
</reference>
<sequence length="149" mass="16010">MRNTVRATTLMVLVATCTILIAGCVGFGPTGQERADQLAAELESGNFGVREATADYTGSISSTMALRVTLDESDDEWGDVSAETLRPILENIARGTEDMRLGSMDPFTKDPEGQDVSLASAARELGLEDAVQGKSLGLLQSDLRDIREW</sequence>
<dbReference type="EMBL" id="FNJN01000003">
    <property type="protein sequence ID" value="SDO96899.1"/>
    <property type="molecule type" value="Genomic_DNA"/>
</dbReference>
<accession>A0A1H0NW76</accession>
<dbReference type="PROSITE" id="PS51257">
    <property type="entry name" value="PROKAR_LIPOPROTEIN"/>
    <property type="match status" value="1"/>
</dbReference>